<dbReference type="InterPro" id="IPR011990">
    <property type="entry name" value="TPR-like_helical_dom_sf"/>
</dbReference>
<proteinExistence type="predicted"/>
<dbReference type="SUPFAM" id="SSF48452">
    <property type="entry name" value="TPR-like"/>
    <property type="match status" value="1"/>
</dbReference>
<dbReference type="Proteomes" id="UP000255423">
    <property type="component" value="Unassembled WGS sequence"/>
</dbReference>
<evidence type="ECO:0000313" key="1">
    <source>
        <dbReference type="EMBL" id="SUQ19061.1"/>
    </source>
</evidence>
<organism evidence="1 2">
    <name type="scientific">Fibrobacter succinogenes</name>
    <name type="common">Bacteroides succinogenes</name>
    <dbReference type="NCBI Taxonomy" id="833"/>
    <lineage>
        <taxon>Bacteria</taxon>
        <taxon>Pseudomonadati</taxon>
        <taxon>Fibrobacterota</taxon>
        <taxon>Fibrobacteria</taxon>
        <taxon>Fibrobacterales</taxon>
        <taxon>Fibrobacteraceae</taxon>
        <taxon>Fibrobacter</taxon>
    </lineage>
</organism>
<name>A0A380RUT4_FIBSU</name>
<dbReference type="PROSITE" id="PS51257">
    <property type="entry name" value="PROKAR_LIPOPROTEIN"/>
    <property type="match status" value="1"/>
</dbReference>
<protein>
    <submittedName>
        <fullName evidence="1">Uncharacterized protein</fullName>
    </submittedName>
</protein>
<gene>
    <name evidence="1" type="ORF">SAMN05661053_0287</name>
</gene>
<dbReference type="Gene3D" id="1.25.40.10">
    <property type="entry name" value="Tetratricopeptide repeat domain"/>
    <property type="match status" value="1"/>
</dbReference>
<dbReference type="RefSeq" id="WP_109571828.1">
    <property type="nucleotide sequence ID" value="NZ_UHJL01000001.1"/>
</dbReference>
<evidence type="ECO:0000313" key="2">
    <source>
        <dbReference type="Proteomes" id="UP000255423"/>
    </source>
</evidence>
<accession>A0A380RUT4</accession>
<dbReference type="EMBL" id="UHJL01000001">
    <property type="protein sequence ID" value="SUQ19061.1"/>
    <property type="molecule type" value="Genomic_DNA"/>
</dbReference>
<reference evidence="1 2" key="1">
    <citation type="submission" date="2017-08" db="EMBL/GenBank/DDBJ databases">
        <authorList>
            <person name="de Groot N.N."/>
        </authorList>
    </citation>
    <scope>NUCLEOTIDE SEQUENCE [LARGE SCALE GENOMIC DNA]</scope>
    <source>
        <strain evidence="1 2">HM2</strain>
    </source>
</reference>
<dbReference type="AlphaFoldDB" id="A0A380RUT4"/>
<sequence length="207" mass="23412">MKFSTVISALSIIALVGCASSPRQRSINEIPEYGNQTKSPEMLQADQEFLALTKGKEKESFDHMMNVGWTFFQRGDIGTAIKRFNQAWLIDSTRYESYWGFAAAEGRLNNFETSKHYYEKALNHGGDTKILNPEYAITLREQAKAENNSEKLAEADNLFMSEIEAGNEKAACIYAYQLFRENKKEEACKIMASCPDDKDNLKKACGM</sequence>